<dbReference type="AlphaFoldDB" id="A0A6G8RVE2"/>
<evidence type="ECO:0000313" key="1">
    <source>
        <dbReference type="EMBL" id="QIO05909.1"/>
    </source>
</evidence>
<proteinExistence type="predicted"/>
<keyword evidence="2" id="KW-1185">Reference proteome</keyword>
<dbReference type="Gene3D" id="3.10.129.10">
    <property type="entry name" value="Hotdog Thioesterase"/>
    <property type="match status" value="1"/>
</dbReference>
<protein>
    <submittedName>
        <fullName evidence="1">DUF4442 domain-containing protein</fullName>
    </submittedName>
</protein>
<name>A0A6G8RVE2_9GAMM</name>
<accession>A0A6G8RVE2</accession>
<dbReference type="KEGG" id="asha:G8E00_08085"/>
<sequence length="146" mass="16000">MNQYLGMYQKIGAEKFTEMVCQMAPYFSTVNPSITMLEPGFVSVEIPFRKEVTNHLGTMHAIALCNAAELAGGMMTDVSIPEGARWIPKGMQVQYLAKAKTDVVAVADGRNIDWTQPGDIQVPVSIKDTGGTEVFTANIMMNVKHD</sequence>
<dbReference type="InterPro" id="IPR029069">
    <property type="entry name" value="HotDog_dom_sf"/>
</dbReference>
<evidence type="ECO:0000313" key="2">
    <source>
        <dbReference type="Proteomes" id="UP000502297"/>
    </source>
</evidence>
<dbReference type="EMBL" id="CP049801">
    <property type="protein sequence ID" value="QIO05909.1"/>
    <property type="molecule type" value="Genomic_DNA"/>
</dbReference>
<dbReference type="RefSeq" id="WP_166223552.1">
    <property type="nucleotide sequence ID" value="NZ_CP049801.1"/>
</dbReference>
<reference evidence="1 2" key="1">
    <citation type="submission" date="2020-03" db="EMBL/GenBank/DDBJ databases">
        <authorList>
            <person name="Zhu W."/>
        </authorList>
    </citation>
    <scope>NUCLEOTIDE SEQUENCE [LARGE SCALE GENOMIC DNA]</scope>
    <source>
        <strain evidence="1 2">323-1</strain>
    </source>
</reference>
<organism evidence="1 2">
    <name type="scientific">Acinetobacter shaoyimingii</name>
    <dbReference type="NCBI Taxonomy" id="2715164"/>
    <lineage>
        <taxon>Bacteria</taxon>
        <taxon>Pseudomonadati</taxon>
        <taxon>Pseudomonadota</taxon>
        <taxon>Gammaproteobacteria</taxon>
        <taxon>Moraxellales</taxon>
        <taxon>Moraxellaceae</taxon>
        <taxon>Acinetobacter</taxon>
    </lineage>
</organism>
<gene>
    <name evidence="1" type="ORF">G8E00_08085</name>
</gene>
<dbReference type="Pfam" id="PF14539">
    <property type="entry name" value="DUF4442"/>
    <property type="match status" value="1"/>
</dbReference>
<dbReference type="Proteomes" id="UP000502297">
    <property type="component" value="Chromosome"/>
</dbReference>
<dbReference type="InterPro" id="IPR027961">
    <property type="entry name" value="DUF4442"/>
</dbReference>
<dbReference type="CDD" id="cd03443">
    <property type="entry name" value="PaaI_thioesterase"/>
    <property type="match status" value="1"/>
</dbReference>
<dbReference type="SUPFAM" id="SSF54637">
    <property type="entry name" value="Thioesterase/thiol ester dehydrase-isomerase"/>
    <property type="match status" value="1"/>
</dbReference>